<evidence type="ECO:0000256" key="2">
    <source>
        <dbReference type="SAM" id="SignalP"/>
    </source>
</evidence>
<dbReference type="EMBL" id="PJCH01000016">
    <property type="protein sequence ID" value="PQA85837.1"/>
    <property type="molecule type" value="Genomic_DNA"/>
</dbReference>
<accession>A0A2S7K018</accession>
<evidence type="ECO:0000313" key="3">
    <source>
        <dbReference type="EMBL" id="PQA85837.1"/>
    </source>
</evidence>
<dbReference type="RefSeq" id="WP_104831890.1">
    <property type="nucleotide sequence ID" value="NZ_PJCH01000016.1"/>
</dbReference>
<name>A0A2S7K018_9PROT</name>
<organism evidence="3 4">
    <name type="scientific">Hyphococcus luteus</name>
    <dbReference type="NCBI Taxonomy" id="2058213"/>
    <lineage>
        <taxon>Bacteria</taxon>
        <taxon>Pseudomonadati</taxon>
        <taxon>Pseudomonadota</taxon>
        <taxon>Alphaproteobacteria</taxon>
        <taxon>Parvularculales</taxon>
        <taxon>Parvularculaceae</taxon>
        <taxon>Hyphococcus</taxon>
    </lineage>
</organism>
<protein>
    <recommendedName>
        <fullName evidence="5">DUF3450 domain-containing protein</fullName>
    </recommendedName>
</protein>
<gene>
    <name evidence="3" type="ORF">CW354_20055</name>
</gene>
<proteinExistence type="predicted"/>
<dbReference type="PIRSF" id="PIRSF028069">
    <property type="entry name" value="UCP028069"/>
    <property type="match status" value="1"/>
</dbReference>
<dbReference type="Pfam" id="PF11932">
    <property type="entry name" value="DUF3450"/>
    <property type="match status" value="1"/>
</dbReference>
<dbReference type="InterPro" id="IPR016866">
    <property type="entry name" value="UCP028069"/>
</dbReference>
<sequence>MKSSAILGSAAAALAVLSAPAQAQFRSALEVSEATARETANAQKQIDQLDDQTASLLNDYRANLKQLEAARRYNASLTRNIEAQERQITRLREDIDNVEGLQRAMQPLMEDMVARFGELVDADLPFKTGERQDRVARLSGILDDPEMSAAQRYRLIIEAYQIEGEYGRTISAYEGTVNFEDQELTGEFLQVGRISLMFKTPDDSTLLIYDPAAGGWTNLNRSYLQDVKYAMRMAKEQTAPDIFFTPVKPPVQAQ</sequence>
<dbReference type="Proteomes" id="UP000239504">
    <property type="component" value="Unassembled WGS sequence"/>
</dbReference>
<evidence type="ECO:0000256" key="1">
    <source>
        <dbReference type="SAM" id="Coils"/>
    </source>
</evidence>
<keyword evidence="4" id="KW-1185">Reference proteome</keyword>
<reference evidence="3 4" key="1">
    <citation type="submission" date="2017-12" db="EMBL/GenBank/DDBJ databases">
        <authorList>
            <person name="Hurst M.R.H."/>
        </authorList>
    </citation>
    <scope>NUCLEOTIDE SEQUENCE [LARGE SCALE GENOMIC DNA]</scope>
    <source>
        <strain evidence="3 4">SY-3-19</strain>
    </source>
</reference>
<keyword evidence="2" id="KW-0732">Signal</keyword>
<feature type="chain" id="PRO_5015472998" description="DUF3450 domain-containing protein" evidence="2">
    <location>
        <begin position="24"/>
        <end position="254"/>
    </location>
</feature>
<evidence type="ECO:0008006" key="5">
    <source>
        <dbReference type="Google" id="ProtNLM"/>
    </source>
</evidence>
<dbReference type="OrthoDB" id="5880116at2"/>
<comment type="caution">
    <text evidence="3">The sequence shown here is derived from an EMBL/GenBank/DDBJ whole genome shotgun (WGS) entry which is preliminary data.</text>
</comment>
<dbReference type="AlphaFoldDB" id="A0A2S7K018"/>
<feature type="signal peptide" evidence="2">
    <location>
        <begin position="1"/>
        <end position="23"/>
    </location>
</feature>
<evidence type="ECO:0000313" key="4">
    <source>
        <dbReference type="Proteomes" id="UP000239504"/>
    </source>
</evidence>
<feature type="coiled-coil region" evidence="1">
    <location>
        <begin position="32"/>
        <end position="101"/>
    </location>
</feature>
<keyword evidence="1" id="KW-0175">Coiled coil</keyword>